<comment type="caution">
    <text evidence="2">The sequence shown here is derived from an EMBL/GenBank/DDBJ whole genome shotgun (WGS) entry which is preliminary data.</text>
</comment>
<dbReference type="PROSITE" id="PS51184">
    <property type="entry name" value="JMJC"/>
    <property type="match status" value="1"/>
</dbReference>
<dbReference type="Proteomes" id="UP000829685">
    <property type="component" value="Unassembled WGS sequence"/>
</dbReference>
<dbReference type="PANTHER" id="PTHR12461">
    <property type="entry name" value="HYPOXIA-INDUCIBLE FACTOR 1 ALPHA INHIBITOR-RELATED"/>
    <property type="match status" value="1"/>
</dbReference>
<dbReference type="EMBL" id="JAFIMR010000035">
    <property type="protein sequence ID" value="KAI1859060.1"/>
    <property type="molecule type" value="Genomic_DNA"/>
</dbReference>
<evidence type="ECO:0000259" key="1">
    <source>
        <dbReference type="PROSITE" id="PS51184"/>
    </source>
</evidence>
<dbReference type="Gene3D" id="2.60.120.650">
    <property type="entry name" value="Cupin"/>
    <property type="match status" value="1"/>
</dbReference>
<dbReference type="PANTHER" id="PTHR12461:SF105">
    <property type="entry name" value="HYPOXIA-INDUCIBLE FACTOR 1-ALPHA INHIBITOR"/>
    <property type="match status" value="1"/>
</dbReference>
<sequence length="343" mass="38631">MAKQLPVSCFSWGLQRITLRHRISQLGNHDVSLNVRRAASTVPICSDGVDLDEFRRTAFIPGSPLLIRGSLPLPAVRTWFDHHEDQHIGSLSRHITDFASCIFPYELVIQQAAGQISPYSRFQGWLRGQHPELSHLLPDAPDLGREAPNRHSIFHQLHAPLLLLMKAIEYNKSQGNTECRIKQLYIAQSQLNELPQALQDDLPAPELVRQAGKGDVYDSSIWLGLEPTYTPLHRDPNPNLFLQMLSAKTVRLLPPNRGQRLYAQVQKGLGAMGNSRFRGSEMMQGPERTALYEAVWGPGASEDILEAKLQAGDLLFIPKGWWHSVLSAFDDGRLNASANWWFR</sequence>
<keyword evidence="3" id="KW-1185">Reference proteome</keyword>
<reference evidence="2" key="1">
    <citation type="submission" date="2021-03" db="EMBL/GenBank/DDBJ databases">
        <title>Revisited historic fungal species revealed as producer of novel bioactive compounds through whole genome sequencing and comparative genomics.</title>
        <authorList>
            <person name="Vignolle G.A."/>
            <person name="Hochenegger N."/>
            <person name="Mach R.L."/>
            <person name="Mach-Aigner A.R."/>
            <person name="Javad Rahimi M."/>
            <person name="Salim K.A."/>
            <person name="Chan C.M."/>
            <person name="Lim L.B.L."/>
            <person name="Cai F."/>
            <person name="Druzhinina I.S."/>
            <person name="U'Ren J.M."/>
            <person name="Derntl C."/>
        </authorList>
    </citation>
    <scope>NUCLEOTIDE SEQUENCE</scope>
    <source>
        <strain evidence="2">TUCIM 5799</strain>
    </source>
</reference>
<evidence type="ECO:0000313" key="3">
    <source>
        <dbReference type="Proteomes" id="UP000829685"/>
    </source>
</evidence>
<feature type="domain" description="JmjC" evidence="1">
    <location>
        <begin position="191"/>
        <end position="343"/>
    </location>
</feature>
<dbReference type="InterPro" id="IPR003347">
    <property type="entry name" value="JmjC_dom"/>
</dbReference>
<dbReference type="SUPFAM" id="SSF51197">
    <property type="entry name" value="Clavaminate synthase-like"/>
    <property type="match status" value="1"/>
</dbReference>
<protein>
    <recommendedName>
        <fullName evidence="1">JmjC domain-containing protein</fullName>
    </recommendedName>
</protein>
<dbReference type="AlphaFoldDB" id="A0A9P9WE14"/>
<gene>
    <name evidence="2" type="ORF">JX265_010537</name>
</gene>
<evidence type="ECO:0000313" key="2">
    <source>
        <dbReference type="EMBL" id="KAI1859060.1"/>
    </source>
</evidence>
<dbReference type="InterPro" id="IPR041667">
    <property type="entry name" value="Cupin_8"/>
</dbReference>
<name>A0A9P9WE14_9PEZI</name>
<accession>A0A9P9WE14</accession>
<dbReference type="Pfam" id="PF13621">
    <property type="entry name" value="Cupin_8"/>
    <property type="match status" value="1"/>
</dbReference>
<organism evidence="2 3">
    <name type="scientific">Neoarthrinium moseri</name>
    <dbReference type="NCBI Taxonomy" id="1658444"/>
    <lineage>
        <taxon>Eukaryota</taxon>
        <taxon>Fungi</taxon>
        <taxon>Dikarya</taxon>
        <taxon>Ascomycota</taxon>
        <taxon>Pezizomycotina</taxon>
        <taxon>Sordariomycetes</taxon>
        <taxon>Xylariomycetidae</taxon>
        <taxon>Amphisphaeriales</taxon>
        <taxon>Apiosporaceae</taxon>
        <taxon>Neoarthrinium</taxon>
    </lineage>
</organism>
<proteinExistence type="predicted"/>